<feature type="compositionally biased region" description="Acidic residues" evidence="1">
    <location>
        <begin position="173"/>
        <end position="184"/>
    </location>
</feature>
<keyword evidence="3" id="KW-1185">Reference proteome</keyword>
<evidence type="ECO:0000313" key="3">
    <source>
        <dbReference type="Proteomes" id="UP001353858"/>
    </source>
</evidence>
<comment type="caution">
    <text evidence="2">The sequence shown here is derived from an EMBL/GenBank/DDBJ whole genome shotgun (WGS) entry which is preliminary data.</text>
</comment>
<accession>A0AAN7SNP2</accession>
<evidence type="ECO:0000313" key="2">
    <source>
        <dbReference type="EMBL" id="KAK4878803.1"/>
    </source>
</evidence>
<sequence length="231" mass="26466">MGENTTNTCRMCLCGIIETEQFYFLNNDNELKLQFKLLNFLPEIDLNMTPNPITCNRYSVGDFDAFEERTNTNADRATELCDKGNASGIEGSKTGNGGLARVLEMMFLDNKRRDDLLERLVNNVTAQKQLTQREMEETQPFHIMSDLSKNIQTYYGESKSTGKEWLINFQKSEDDEDEFTDEEVPENKDGSGHAEPINDDLNQNKKILEKNYKNRKVRETCSQATGLFEGL</sequence>
<dbReference type="EMBL" id="JARPUR010000004">
    <property type="protein sequence ID" value="KAK4878803.1"/>
    <property type="molecule type" value="Genomic_DNA"/>
</dbReference>
<dbReference type="AlphaFoldDB" id="A0AAN7SNP2"/>
<feature type="region of interest" description="Disordered" evidence="1">
    <location>
        <begin position="173"/>
        <end position="204"/>
    </location>
</feature>
<dbReference type="Proteomes" id="UP001353858">
    <property type="component" value="Unassembled WGS sequence"/>
</dbReference>
<organism evidence="2 3">
    <name type="scientific">Aquatica leii</name>
    <dbReference type="NCBI Taxonomy" id="1421715"/>
    <lineage>
        <taxon>Eukaryota</taxon>
        <taxon>Metazoa</taxon>
        <taxon>Ecdysozoa</taxon>
        <taxon>Arthropoda</taxon>
        <taxon>Hexapoda</taxon>
        <taxon>Insecta</taxon>
        <taxon>Pterygota</taxon>
        <taxon>Neoptera</taxon>
        <taxon>Endopterygota</taxon>
        <taxon>Coleoptera</taxon>
        <taxon>Polyphaga</taxon>
        <taxon>Elateriformia</taxon>
        <taxon>Elateroidea</taxon>
        <taxon>Lampyridae</taxon>
        <taxon>Luciolinae</taxon>
        <taxon>Aquatica</taxon>
    </lineage>
</organism>
<reference evidence="3" key="1">
    <citation type="submission" date="2023-01" db="EMBL/GenBank/DDBJ databases">
        <title>Key to firefly adult light organ development and bioluminescence: homeobox transcription factors regulate luciferase expression and transportation to peroxisome.</title>
        <authorList>
            <person name="Fu X."/>
        </authorList>
    </citation>
    <scope>NUCLEOTIDE SEQUENCE [LARGE SCALE GENOMIC DNA]</scope>
</reference>
<proteinExistence type="predicted"/>
<gene>
    <name evidence="2" type="ORF">RN001_011309</name>
</gene>
<name>A0AAN7SNP2_9COLE</name>
<evidence type="ECO:0000256" key="1">
    <source>
        <dbReference type="SAM" id="MobiDB-lite"/>
    </source>
</evidence>
<protein>
    <submittedName>
        <fullName evidence="2">Uncharacterized protein</fullName>
    </submittedName>
</protein>